<dbReference type="Proteomes" id="UP000015442">
    <property type="component" value="Unassembled WGS sequence"/>
</dbReference>
<gene>
    <name evidence="1" type="ORF">LEP1GSC059_4410</name>
</gene>
<name>T0FG55_9LEPT</name>
<dbReference type="EMBL" id="AKWY02000019">
    <property type="protein sequence ID" value="EQA72253.1"/>
    <property type="molecule type" value="Genomic_DNA"/>
</dbReference>
<protein>
    <submittedName>
        <fullName evidence="1">Uncharacterized protein</fullName>
    </submittedName>
</protein>
<comment type="caution">
    <text evidence="1">The sequence shown here is derived from an EMBL/GenBank/DDBJ whole genome shotgun (WGS) entry which is preliminary data.</text>
</comment>
<dbReference type="AlphaFoldDB" id="T0FG55"/>
<evidence type="ECO:0000313" key="2">
    <source>
        <dbReference type="Proteomes" id="UP000015442"/>
    </source>
</evidence>
<evidence type="ECO:0000313" key="1">
    <source>
        <dbReference type="EMBL" id="EQA72253.1"/>
    </source>
</evidence>
<sequence length="40" mass="4795">MLKFSWTMILFIVVRSYNFQSSAVNPRFVRVPTSIFLRKN</sequence>
<accession>T0FG55</accession>
<proteinExistence type="predicted"/>
<organism evidence="1 2">
    <name type="scientific">Leptospira noguchii serovar Panama str. CZ214</name>
    <dbReference type="NCBI Taxonomy" id="1001595"/>
    <lineage>
        <taxon>Bacteria</taxon>
        <taxon>Pseudomonadati</taxon>
        <taxon>Spirochaetota</taxon>
        <taxon>Spirochaetia</taxon>
        <taxon>Leptospirales</taxon>
        <taxon>Leptospiraceae</taxon>
        <taxon>Leptospira</taxon>
    </lineage>
</organism>
<reference evidence="1 2" key="1">
    <citation type="submission" date="2013-05" db="EMBL/GenBank/DDBJ databases">
        <authorList>
            <person name="Harkins D.M."/>
            <person name="Durkin A.S."/>
            <person name="Brinkac L.M."/>
            <person name="Haft D.H."/>
            <person name="Selengut J.D."/>
            <person name="Sanka R."/>
            <person name="DePew J."/>
            <person name="Purushe J."/>
            <person name="Hartskeerl R.A."/>
            <person name="Ahmed A."/>
            <person name="van der Linden H."/>
            <person name="Goris M.G.A."/>
            <person name="Vinetz J.M."/>
            <person name="Sutton G.G."/>
            <person name="Nierman W.C."/>
            <person name="Fouts D.E."/>
        </authorList>
    </citation>
    <scope>NUCLEOTIDE SEQUENCE [LARGE SCALE GENOMIC DNA]</scope>
    <source>
        <strain evidence="1 2">CZ214</strain>
    </source>
</reference>